<proteinExistence type="predicted"/>
<protein>
    <submittedName>
        <fullName evidence="1">Uncharacterized protein</fullName>
    </submittedName>
</protein>
<dbReference type="EMBL" id="MT732451">
    <property type="protein sequence ID" value="QQO97454.1"/>
    <property type="molecule type" value="Genomic_DNA"/>
</dbReference>
<dbReference type="Proteomes" id="UP000693768">
    <property type="component" value="Segment"/>
</dbReference>
<keyword evidence="2" id="KW-1185">Reference proteome</keyword>
<sequence length="162" mass="18591">MDQIKLQSMANPLSSFLFSKDDIDDILTDIAITHRISRENLMYDVGTDWVSRVATGVMTLPNGRVIETMQVVTPKYVDARDYLGKDIPKHTTPLDTNSQIANKLKEITEAWDILPSNIDHRPGVITDWLLNNMKPIINEYKQFIKETEDDNSNRDLDGDRRD</sequence>
<evidence type="ECO:0000313" key="2">
    <source>
        <dbReference type="Proteomes" id="UP000693768"/>
    </source>
</evidence>
<gene>
    <name evidence="1" type="ORF">Molly1_159</name>
</gene>
<reference evidence="1" key="1">
    <citation type="submission" date="2020-07" db="EMBL/GenBank/DDBJ databases">
        <title>Highly diverse flavobacterial phages as mortality factor during North Sea spring blooms.</title>
        <authorList>
            <person name="Bartlau N."/>
            <person name="Wichels A."/>
            <person name="Krohne G."/>
            <person name="Adriaenssens E.M."/>
            <person name="Heins A."/>
            <person name="Fuchs B.M."/>
            <person name="Amann R."/>
            <person name="Moraru C."/>
        </authorList>
    </citation>
    <scope>NUCLEOTIDE SEQUENCE</scope>
</reference>
<evidence type="ECO:0000313" key="1">
    <source>
        <dbReference type="EMBL" id="QQO97454.1"/>
    </source>
</evidence>
<accession>A0A8E4UY84</accession>
<name>A0A8E4UY84_9CAUD</name>
<organism evidence="1 2">
    <name type="scientific">Maribacter phage Molly_1</name>
    <dbReference type="NCBI Taxonomy" id="2745685"/>
    <lineage>
        <taxon>Viruses</taxon>
        <taxon>Duplodnaviria</taxon>
        <taxon>Heunggongvirae</taxon>
        <taxon>Uroviricota</taxon>
        <taxon>Caudoviricetes</taxon>
        <taxon>Molycolviridae</taxon>
        <taxon>Mollyvirus</taxon>
        <taxon>Mollyvirus molly</taxon>
    </lineage>
</organism>